<comment type="caution">
    <text evidence="1">The sequence shown here is derived from an EMBL/GenBank/DDBJ whole genome shotgun (WGS) entry which is preliminary data.</text>
</comment>
<accession>U7UYK9</accession>
<dbReference type="EMBL" id="AXZG01000061">
    <property type="protein sequence ID" value="ERT64376.1"/>
    <property type="molecule type" value="Genomic_DNA"/>
</dbReference>
<gene>
    <name evidence="1" type="ORF">HMPREF0742_02312</name>
</gene>
<reference evidence="1 2" key="1">
    <citation type="submission" date="2013-08" db="EMBL/GenBank/DDBJ databases">
        <authorList>
            <person name="Weinstock G."/>
            <person name="Sodergren E."/>
            <person name="Wylie T."/>
            <person name="Fulton L."/>
            <person name="Fulton R."/>
            <person name="Fronick C."/>
            <person name="O'Laughlin M."/>
            <person name="Godfrey J."/>
            <person name="Miner T."/>
            <person name="Herter B."/>
            <person name="Appelbaum E."/>
            <person name="Cordes M."/>
            <person name="Lek S."/>
            <person name="Wollam A."/>
            <person name="Pepin K.H."/>
            <person name="Palsikar V.B."/>
            <person name="Mitreva M."/>
            <person name="Wilson R.K."/>
        </authorList>
    </citation>
    <scope>NUCLEOTIDE SEQUENCE [LARGE SCALE GENOMIC DNA]</scope>
    <source>
        <strain evidence="1 2">F0184</strain>
    </source>
</reference>
<dbReference type="AlphaFoldDB" id="U7UYK9"/>
<name>U7UYK9_9MICC</name>
<protein>
    <submittedName>
        <fullName evidence="1">Uncharacterized protein</fullName>
    </submittedName>
</protein>
<sequence>MMFVNHEFSKLLFVPSSIPHLIRHWINSIEFYNTYFLLIVLKYQVFDYEYKG</sequence>
<proteinExistence type="predicted"/>
<dbReference type="HOGENOM" id="CLU_3084362_0_0_11"/>
<evidence type="ECO:0000313" key="1">
    <source>
        <dbReference type="EMBL" id="ERT64376.1"/>
    </source>
</evidence>
<evidence type="ECO:0000313" key="2">
    <source>
        <dbReference type="Proteomes" id="UP000017174"/>
    </source>
</evidence>
<organism evidence="1 2">
    <name type="scientific">Rothia aeria F0184</name>
    <dbReference type="NCBI Taxonomy" id="888019"/>
    <lineage>
        <taxon>Bacteria</taxon>
        <taxon>Bacillati</taxon>
        <taxon>Actinomycetota</taxon>
        <taxon>Actinomycetes</taxon>
        <taxon>Micrococcales</taxon>
        <taxon>Micrococcaceae</taxon>
        <taxon>Rothia</taxon>
    </lineage>
</organism>
<dbReference type="Proteomes" id="UP000017174">
    <property type="component" value="Unassembled WGS sequence"/>
</dbReference>